<dbReference type="InterPro" id="IPR052217">
    <property type="entry name" value="Mito/Peroxisomal_Carrier"/>
</dbReference>
<keyword evidence="5" id="KW-0677">Repeat</keyword>
<dbReference type="AlphaFoldDB" id="A0A1B8GUR9"/>
<dbReference type="OrthoDB" id="18574at2759"/>
<evidence type="ECO:0000313" key="13">
    <source>
        <dbReference type="EMBL" id="OBT99568.1"/>
    </source>
</evidence>
<evidence type="ECO:0000256" key="12">
    <source>
        <dbReference type="SAM" id="MobiDB-lite"/>
    </source>
</evidence>
<keyword evidence="4 9" id="KW-0812">Transmembrane</keyword>
<evidence type="ECO:0000256" key="4">
    <source>
        <dbReference type="ARBA" id="ARBA00022692"/>
    </source>
</evidence>
<feature type="coiled-coil region" evidence="11">
    <location>
        <begin position="386"/>
        <end position="413"/>
    </location>
</feature>
<keyword evidence="6" id="KW-0999">Mitochondrion inner membrane</keyword>
<keyword evidence="3 10" id="KW-0813">Transport</keyword>
<organism evidence="13 14">
    <name type="scientific">Pseudogymnoascus verrucosus</name>
    <dbReference type="NCBI Taxonomy" id="342668"/>
    <lineage>
        <taxon>Eukaryota</taxon>
        <taxon>Fungi</taxon>
        <taxon>Dikarya</taxon>
        <taxon>Ascomycota</taxon>
        <taxon>Pezizomycotina</taxon>
        <taxon>Leotiomycetes</taxon>
        <taxon>Thelebolales</taxon>
        <taxon>Thelebolaceae</taxon>
        <taxon>Pseudogymnoascus</taxon>
    </lineage>
</organism>
<dbReference type="InterPro" id="IPR018108">
    <property type="entry name" value="MCP_transmembrane"/>
</dbReference>
<evidence type="ECO:0000256" key="1">
    <source>
        <dbReference type="ARBA" id="ARBA00004141"/>
    </source>
</evidence>
<protein>
    <recommendedName>
        <fullName evidence="15">ADP/ATP carrier protein</fullName>
    </recommendedName>
</protein>
<dbReference type="InterPro" id="IPR023395">
    <property type="entry name" value="MCP_dom_sf"/>
</dbReference>
<evidence type="ECO:0000256" key="7">
    <source>
        <dbReference type="ARBA" id="ARBA00022989"/>
    </source>
</evidence>
<dbReference type="PANTHER" id="PTHR45939:SF2">
    <property type="entry name" value="CARRIER PROTEIN, PUTATIVE (AFU_ORTHOLOGUE AFUA_2G13870)-RELATED"/>
    <property type="match status" value="1"/>
</dbReference>
<evidence type="ECO:0000256" key="10">
    <source>
        <dbReference type="RuleBase" id="RU000488"/>
    </source>
</evidence>
<dbReference type="STRING" id="342668.A0A1B8GUR9"/>
<evidence type="ECO:0000256" key="2">
    <source>
        <dbReference type="ARBA" id="ARBA00006375"/>
    </source>
</evidence>
<evidence type="ECO:0000313" key="14">
    <source>
        <dbReference type="Proteomes" id="UP000091956"/>
    </source>
</evidence>
<dbReference type="Gene3D" id="1.50.40.10">
    <property type="entry name" value="Mitochondrial carrier domain"/>
    <property type="match status" value="1"/>
</dbReference>
<proteinExistence type="inferred from homology"/>
<dbReference type="GeneID" id="28836299"/>
<feature type="repeat" description="Solcar" evidence="9">
    <location>
        <begin position="237"/>
        <end position="360"/>
    </location>
</feature>
<keyword evidence="11" id="KW-0175">Coiled coil</keyword>
<dbReference type="SUPFAM" id="SSF103506">
    <property type="entry name" value="Mitochondrial carrier"/>
    <property type="match status" value="1"/>
</dbReference>
<evidence type="ECO:0000256" key="3">
    <source>
        <dbReference type="ARBA" id="ARBA00022448"/>
    </source>
</evidence>
<comment type="similarity">
    <text evidence="2 10">Belongs to the mitochondrial carrier (TC 2.A.29) family.</text>
</comment>
<reference evidence="14" key="2">
    <citation type="journal article" date="2018" name="Nat. Commun.">
        <title>Extreme sensitivity to ultraviolet light in the fungal pathogen causing white-nose syndrome of bats.</title>
        <authorList>
            <person name="Palmer J.M."/>
            <person name="Drees K.P."/>
            <person name="Foster J.T."/>
            <person name="Lindner D.L."/>
        </authorList>
    </citation>
    <scope>NUCLEOTIDE SEQUENCE [LARGE SCALE GENOMIC DNA]</scope>
    <source>
        <strain evidence="14">UAMH 10579</strain>
    </source>
</reference>
<dbReference type="PANTHER" id="PTHR45939">
    <property type="entry name" value="PEROXISOMAL MEMBRANE PROTEIN PMP34-RELATED"/>
    <property type="match status" value="1"/>
</dbReference>
<dbReference type="Pfam" id="PF00153">
    <property type="entry name" value="Mito_carr"/>
    <property type="match status" value="3"/>
</dbReference>
<accession>A0A1B8GUR9</accession>
<feature type="repeat" description="Solcar" evidence="9">
    <location>
        <begin position="146"/>
        <end position="228"/>
    </location>
</feature>
<dbReference type="GO" id="GO:0016020">
    <property type="term" value="C:membrane"/>
    <property type="evidence" value="ECO:0007669"/>
    <property type="project" value="UniProtKB-SubCell"/>
</dbReference>
<keyword evidence="7" id="KW-1133">Transmembrane helix</keyword>
<feature type="region of interest" description="Disordered" evidence="12">
    <location>
        <begin position="454"/>
        <end position="474"/>
    </location>
</feature>
<comment type="subcellular location">
    <subcellularLocation>
        <location evidence="1">Membrane</location>
        <topology evidence="1">Multi-pass membrane protein</topology>
    </subcellularLocation>
</comment>
<dbReference type="Proteomes" id="UP000091956">
    <property type="component" value="Unassembled WGS sequence"/>
</dbReference>
<sequence length="521" mass="56073">MAHIYNSQLDAYSIYHIEKEDPNSLLYQHQHHHHGSPSNALPALGHAISGSTGTAISNLVTYPLDLIIKRLQVQRIQHSNSTDSSDDTYDGILDAAEKIYARDGIAGFFAGAIPDTAKSIADSFLFFLFYNYLRTHRLDAHSTHKLSTLDELAVGAAAGALSKLFTTPLSNIATRAQTSRSATSVQDIANRILKEKGIQGFWGGYSASLVLTLNPSLTFFFFESLKRLLPRSKRDDPGARLTFLLAALSKAAASSITYPFSLAKSRSQVSPAPAVKQSRAELKAEAKSDLHKAAHSAKAAKAVGRKDLKRAADATVFSAVARIYRDEGLEALYVGLGGEVLKGFFSHGITMLVKEQVHGWVIKLYFALMSAYRKVGLGEVKKTDAYERAAEQAKKLARKKDAYQRAAERMKGSKTAGATALPLVDGAVGMGEKMEGAKSAAAAKAHSVLDQAVRGTKEQVSGERVGGGVGRRAFGGDVDSRAEVESEGPGGWKEAKRLLDGVGSMGELDMFKEKKVGGIEE</sequence>
<evidence type="ECO:0000256" key="11">
    <source>
        <dbReference type="SAM" id="Coils"/>
    </source>
</evidence>
<gene>
    <name evidence="13" type="ORF">VE01_02913</name>
</gene>
<dbReference type="GO" id="GO:0015217">
    <property type="term" value="F:ADP transmembrane transporter activity"/>
    <property type="evidence" value="ECO:0007669"/>
    <property type="project" value="TreeGrafter"/>
</dbReference>
<keyword evidence="8 9" id="KW-0472">Membrane</keyword>
<keyword evidence="14" id="KW-1185">Reference proteome</keyword>
<evidence type="ECO:0000256" key="5">
    <source>
        <dbReference type="ARBA" id="ARBA00022737"/>
    </source>
</evidence>
<name>A0A1B8GUR9_9PEZI</name>
<evidence type="ECO:0000256" key="8">
    <source>
        <dbReference type="ARBA" id="ARBA00023136"/>
    </source>
</evidence>
<keyword evidence="6" id="KW-0496">Mitochondrion</keyword>
<evidence type="ECO:0000256" key="6">
    <source>
        <dbReference type="ARBA" id="ARBA00022792"/>
    </source>
</evidence>
<dbReference type="EMBL" id="KV460212">
    <property type="protein sequence ID" value="OBT99568.1"/>
    <property type="molecule type" value="Genomic_DNA"/>
</dbReference>
<evidence type="ECO:0000256" key="9">
    <source>
        <dbReference type="PROSITE-ProRule" id="PRU00282"/>
    </source>
</evidence>
<feature type="repeat" description="Solcar" evidence="9">
    <location>
        <begin position="41"/>
        <end position="136"/>
    </location>
</feature>
<dbReference type="RefSeq" id="XP_018133301.1">
    <property type="nucleotide sequence ID" value="XM_018272417.2"/>
</dbReference>
<reference evidence="13 14" key="1">
    <citation type="submission" date="2016-03" db="EMBL/GenBank/DDBJ databases">
        <title>Comparative genomics of Pseudogymnoascus destructans, the fungus causing white-nose syndrome of bats.</title>
        <authorList>
            <person name="Palmer J.M."/>
            <person name="Drees K.P."/>
            <person name="Foster J.T."/>
            <person name="Lindner D.L."/>
        </authorList>
    </citation>
    <scope>NUCLEOTIDE SEQUENCE [LARGE SCALE GENOMIC DNA]</scope>
    <source>
        <strain evidence="13 14">UAMH 10579</strain>
    </source>
</reference>
<evidence type="ECO:0008006" key="15">
    <source>
        <dbReference type="Google" id="ProtNLM"/>
    </source>
</evidence>
<dbReference type="PROSITE" id="PS50920">
    <property type="entry name" value="SOLCAR"/>
    <property type="match status" value="3"/>
</dbReference>